<dbReference type="STRING" id="30019.A0A0M4E656"/>
<protein>
    <submittedName>
        <fullName evidence="2">CG13581</fullName>
    </submittedName>
</protein>
<name>A0A0M4E656_DROBS</name>
<keyword evidence="3" id="KW-1185">Reference proteome</keyword>
<reference evidence="2 3" key="1">
    <citation type="submission" date="2015-08" db="EMBL/GenBank/DDBJ databases">
        <title>Ancestral chromatin configuration constrains chromatin evolution on differentiating sex chromosomes in Drosophila.</title>
        <authorList>
            <person name="Zhou Q."/>
            <person name="Bachtrog D."/>
        </authorList>
    </citation>
    <scope>NUCLEOTIDE SEQUENCE [LARGE SCALE GENOMIC DNA]</scope>
    <source>
        <tissue evidence="2">Whole larvae</tissue>
    </source>
</reference>
<feature type="non-terminal residue" evidence="2">
    <location>
        <position position="82"/>
    </location>
</feature>
<dbReference type="Pfam" id="PF22589">
    <property type="entry name" value="SPMIP1"/>
    <property type="match status" value="1"/>
</dbReference>
<organism evidence="2 3">
    <name type="scientific">Drosophila busckii</name>
    <name type="common">Fruit fly</name>
    <dbReference type="NCBI Taxonomy" id="30019"/>
    <lineage>
        <taxon>Eukaryota</taxon>
        <taxon>Metazoa</taxon>
        <taxon>Ecdysozoa</taxon>
        <taxon>Arthropoda</taxon>
        <taxon>Hexapoda</taxon>
        <taxon>Insecta</taxon>
        <taxon>Pterygota</taxon>
        <taxon>Neoptera</taxon>
        <taxon>Endopterygota</taxon>
        <taxon>Diptera</taxon>
        <taxon>Brachycera</taxon>
        <taxon>Muscomorpha</taxon>
        <taxon>Ephydroidea</taxon>
        <taxon>Drosophilidae</taxon>
        <taxon>Drosophila</taxon>
    </lineage>
</organism>
<dbReference type="InterPro" id="IPR054323">
    <property type="entry name" value="SPMIP1_C"/>
</dbReference>
<sequence>LSRRIFRPSASRIFDYDLSREEHRCFGSCNSAMKSVPAAEQALLRSGQRATYLETRYLRTPDQRYNYPEATSWRYGWFHRQN</sequence>
<dbReference type="PANTHER" id="PTHR35826">
    <property type="entry name" value="PROTEIN ATP6V1FNB-LIKE"/>
    <property type="match status" value="1"/>
</dbReference>
<feature type="non-terminal residue" evidence="2">
    <location>
        <position position="1"/>
    </location>
</feature>
<dbReference type="OMA" id="CNSAMKS"/>
<gene>
    <name evidence="2" type="ORF">Dbus_chr2Rg1483</name>
</gene>
<dbReference type="OrthoDB" id="410807at2759"/>
<feature type="domain" description="Sperm microtubule inner protein 1 C-terminal" evidence="1">
    <location>
        <begin position="27"/>
        <end position="80"/>
    </location>
</feature>
<evidence type="ECO:0000313" key="2">
    <source>
        <dbReference type="EMBL" id="ALC41904.1"/>
    </source>
</evidence>
<accession>A0A0M4E656</accession>
<dbReference type="Proteomes" id="UP000494163">
    <property type="component" value="Chromosome 2R"/>
</dbReference>
<dbReference type="AlphaFoldDB" id="A0A0M4E656"/>
<dbReference type="EMBL" id="CP012524">
    <property type="protein sequence ID" value="ALC41904.1"/>
    <property type="molecule type" value="Genomic_DNA"/>
</dbReference>
<dbReference type="PANTHER" id="PTHR35826:SF1">
    <property type="entry name" value="PROTEIN ATP6V1FNB-LIKE"/>
    <property type="match status" value="1"/>
</dbReference>
<evidence type="ECO:0000313" key="3">
    <source>
        <dbReference type="Proteomes" id="UP000494163"/>
    </source>
</evidence>
<proteinExistence type="predicted"/>
<evidence type="ECO:0000259" key="1">
    <source>
        <dbReference type="Pfam" id="PF22589"/>
    </source>
</evidence>